<evidence type="ECO:0000313" key="1">
    <source>
        <dbReference type="EMBL" id="KAB2815154.1"/>
    </source>
</evidence>
<proteinExistence type="predicted"/>
<reference evidence="1 2" key="1">
    <citation type="submission" date="2019-10" db="EMBL/GenBank/DDBJ databases">
        <title>Genome sequence of Phaeocystidibacter marisrubri JCM30614 (type strain).</title>
        <authorList>
            <person name="Bowman J.P."/>
        </authorList>
    </citation>
    <scope>NUCLEOTIDE SEQUENCE [LARGE SCALE GENOMIC DNA]</scope>
    <source>
        <strain evidence="1 2">JCM 30614</strain>
    </source>
</reference>
<protein>
    <recommendedName>
        <fullName evidence="3">DUF4304 domain-containing protein</fullName>
    </recommendedName>
</protein>
<organism evidence="1 2">
    <name type="scientific">Phaeocystidibacter marisrubri</name>
    <dbReference type="NCBI Taxonomy" id="1577780"/>
    <lineage>
        <taxon>Bacteria</taxon>
        <taxon>Pseudomonadati</taxon>
        <taxon>Bacteroidota</taxon>
        <taxon>Flavobacteriia</taxon>
        <taxon>Flavobacteriales</taxon>
        <taxon>Phaeocystidibacteraceae</taxon>
        <taxon>Phaeocystidibacter</taxon>
    </lineage>
</organism>
<dbReference type="EMBL" id="WBVQ01000003">
    <property type="protein sequence ID" value="KAB2815154.1"/>
    <property type="molecule type" value="Genomic_DNA"/>
</dbReference>
<gene>
    <name evidence="1" type="ORF">F8C82_13730</name>
</gene>
<dbReference type="Proteomes" id="UP000484164">
    <property type="component" value="Unassembled WGS sequence"/>
</dbReference>
<dbReference type="OrthoDB" id="939776at2"/>
<comment type="caution">
    <text evidence="1">The sequence shown here is derived from an EMBL/GenBank/DDBJ whole genome shotgun (WGS) entry which is preliminary data.</text>
</comment>
<keyword evidence="2" id="KW-1185">Reference proteome</keyword>
<accession>A0A6L3ZBW1</accession>
<dbReference type="RefSeq" id="WP_151694190.1">
    <property type="nucleotide sequence ID" value="NZ_BMGX01000001.1"/>
</dbReference>
<sequence length="198" mass="23238">MQLASHFGERGFKWNRELNEYRLPFDGGHQVISIQRQEGPIEHSLNITFGVRNEIVESTLQPFLPHYSPSNSITAALQMQSFLNDTELFQFKKANTQKSIHFIMRFFEEDGYQMMRDLKDIHHVENLYNQHATIPTSICTDSTARCFRGIVLARMTNNPKWNDIHKTFLNHLENSPQSSDVFHHYMRLIEYLNGFGFN</sequence>
<dbReference type="AlphaFoldDB" id="A0A6L3ZBW1"/>
<evidence type="ECO:0000313" key="2">
    <source>
        <dbReference type="Proteomes" id="UP000484164"/>
    </source>
</evidence>
<evidence type="ECO:0008006" key="3">
    <source>
        <dbReference type="Google" id="ProtNLM"/>
    </source>
</evidence>
<name>A0A6L3ZBW1_9FLAO</name>